<name>A0ABW9J6V4_9SPHI</name>
<dbReference type="InterPro" id="IPR008969">
    <property type="entry name" value="CarboxyPept-like_regulatory"/>
</dbReference>
<keyword evidence="1" id="KW-0732">Signal</keyword>
<feature type="signal peptide" evidence="1">
    <location>
        <begin position="1"/>
        <end position="19"/>
    </location>
</feature>
<organism evidence="2 3">
    <name type="scientific">Pedobacter ureilyticus</name>
    <dbReference type="NCBI Taxonomy" id="1393051"/>
    <lineage>
        <taxon>Bacteria</taxon>
        <taxon>Pseudomonadati</taxon>
        <taxon>Bacteroidota</taxon>
        <taxon>Sphingobacteriia</taxon>
        <taxon>Sphingobacteriales</taxon>
        <taxon>Sphingobacteriaceae</taxon>
        <taxon>Pedobacter</taxon>
    </lineage>
</organism>
<evidence type="ECO:0000313" key="2">
    <source>
        <dbReference type="EMBL" id="MFN0255607.1"/>
    </source>
</evidence>
<dbReference type="Proteomes" id="UP001517247">
    <property type="component" value="Unassembled WGS sequence"/>
</dbReference>
<reference evidence="2 3" key="1">
    <citation type="submission" date="2024-12" db="EMBL/GenBank/DDBJ databases">
        <authorList>
            <person name="Hu S."/>
        </authorList>
    </citation>
    <scope>NUCLEOTIDE SEQUENCE [LARGE SCALE GENOMIC DNA]</scope>
    <source>
        <strain evidence="2 3">THG-T11</strain>
    </source>
</reference>
<feature type="chain" id="PRO_5046953670" evidence="1">
    <location>
        <begin position="20"/>
        <end position="240"/>
    </location>
</feature>
<keyword evidence="3" id="KW-1185">Reference proteome</keyword>
<gene>
    <name evidence="2" type="ORF">E6A44_008495</name>
</gene>
<dbReference type="EMBL" id="SSHJ02000005">
    <property type="protein sequence ID" value="MFN0255607.1"/>
    <property type="molecule type" value="Genomic_DNA"/>
</dbReference>
<evidence type="ECO:0000313" key="3">
    <source>
        <dbReference type="Proteomes" id="UP001517247"/>
    </source>
</evidence>
<accession>A0ABW9J6V4</accession>
<dbReference type="RefSeq" id="WP_138722698.1">
    <property type="nucleotide sequence ID" value="NZ_SSHJ02000005.1"/>
</dbReference>
<comment type="caution">
    <text evidence="2">The sequence shown here is derived from an EMBL/GenBank/DDBJ whole genome shotgun (WGS) entry which is preliminary data.</text>
</comment>
<proteinExistence type="predicted"/>
<dbReference type="SUPFAM" id="SSF49464">
    <property type="entry name" value="Carboxypeptidase regulatory domain-like"/>
    <property type="match status" value="1"/>
</dbReference>
<evidence type="ECO:0000256" key="1">
    <source>
        <dbReference type="SAM" id="SignalP"/>
    </source>
</evidence>
<protein>
    <submittedName>
        <fullName evidence="2">Carboxypeptidase-like regulatory domain-containing protein</fullName>
    </submittedName>
</protein>
<sequence>MLKKLYLLGFLLLPLVTLAQNTTYITGNVFDNDQRSSALQGVAVRNLSTKALVVTDKDGRYALPAKTGDLVSFGLMGYKTDTVYLTNLFAKNIYLRADVNTLNTVNVTTAKVSPLLDTKDPEAVAARRVDASKNRGGLRLNLGYGKWRRQQAKEAELEEAAEINEEISKNFNRATIQKLVAYKEKDLDDYIGMYRPTVEQIKAETPFNYTYYIATTFNEWKKLPAESRKMPALPKLKGNP</sequence>